<proteinExistence type="predicted"/>
<feature type="region of interest" description="Disordered" evidence="2">
    <location>
        <begin position="51"/>
        <end position="72"/>
    </location>
</feature>
<dbReference type="SUPFAM" id="SSF52499">
    <property type="entry name" value="Isochorismatase-like hydrolases"/>
    <property type="match status" value="1"/>
</dbReference>
<dbReference type="GO" id="GO:0016787">
    <property type="term" value="F:hydrolase activity"/>
    <property type="evidence" value="ECO:0007669"/>
    <property type="project" value="UniProtKB-KW"/>
</dbReference>
<name>A0A084IPG9_SALHC</name>
<keyword evidence="1 4" id="KW-0378">Hydrolase</keyword>
<evidence type="ECO:0000259" key="3">
    <source>
        <dbReference type="Pfam" id="PF00857"/>
    </source>
</evidence>
<keyword evidence="5" id="KW-1185">Reference proteome</keyword>
<dbReference type="PANTHER" id="PTHR43540:SF1">
    <property type="entry name" value="ISOCHORISMATASE HYDROLASE"/>
    <property type="match status" value="1"/>
</dbReference>
<comment type="caution">
    <text evidence="4">The sequence shown here is derived from an EMBL/GenBank/DDBJ whole genome shotgun (WGS) entry which is preliminary data.</text>
</comment>
<gene>
    <name evidence="4" type="ORF">C41B8_03271</name>
</gene>
<organism evidence="4 5">
    <name type="scientific">Salinisphaera hydrothermalis (strain C41B8)</name>
    <dbReference type="NCBI Taxonomy" id="1304275"/>
    <lineage>
        <taxon>Bacteria</taxon>
        <taxon>Pseudomonadati</taxon>
        <taxon>Pseudomonadota</taxon>
        <taxon>Gammaproteobacteria</taxon>
        <taxon>Salinisphaerales</taxon>
        <taxon>Salinisphaeraceae</taxon>
        <taxon>Salinisphaera</taxon>
    </lineage>
</organism>
<dbReference type="eggNOG" id="COG1335">
    <property type="taxonomic scope" value="Bacteria"/>
</dbReference>
<evidence type="ECO:0000256" key="1">
    <source>
        <dbReference type="ARBA" id="ARBA00022801"/>
    </source>
</evidence>
<dbReference type="EMBL" id="APNK01000003">
    <property type="protein sequence ID" value="KEZ78603.1"/>
    <property type="molecule type" value="Genomic_DNA"/>
</dbReference>
<dbReference type="Pfam" id="PF00857">
    <property type="entry name" value="Isochorismatase"/>
    <property type="match status" value="1"/>
</dbReference>
<dbReference type="AlphaFoldDB" id="A0A084IPG9"/>
<accession>A0A084IPG9</accession>
<dbReference type="InterPro" id="IPR036380">
    <property type="entry name" value="Isochorismatase-like_sf"/>
</dbReference>
<evidence type="ECO:0000313" key="4">
    <source>
        <dbReference type="EMBL" id="KEZ78603.1"/>
    </source>
</evidence>
<dbReference type="InterPro" id="IPR050272">
    <property type="entry name" value="Isochorismatase-like_hydrls"/>
</dbReference>
<dbReference type="Proteomes" id="UP000028302">
    <property type="component" value="Unassembled WGS sequence"/>
</dbReference>
<dbReference type="CDD" id="cd01014">
    <property type="entry name" value="nicotinamidase_related"/>
    <property type="match status" value="1"/>
</dbReference>
<dbReference type="RefSeq" id="WP_037334051.1">
    <property type="nucleotide sequence ID" value="NZ_APNK01000003.1"/>
</dbReference>
<evidence type="ECO:0000313" key="5">
    <source>
        <dbReference type="Proteomes" id="UP000028302"/>
    </source>
</evidence>
<dbReference type="OrthoDB" id="9791276at2"/>
<dbReference type="STRING" id="1304275.C41B8_03271"/>
<sequence>MATEHRALLLIDFQAAFDDPAAGSRNNPDAERNALLLLARWRETNRPIVHIQHSSTEPGSALRPDSPGHAFKPGFEPAAGEMWLSKRVNSAFIGTPLETALDRAGIRSLVIAGLTTDHCVSTSTRMAGNLGFDVILAGDATAAFERQAVDGTRIDAETVHGVNLASLDHEFCRVYDTETIVASICG</sequence>
<reference evidence="4 5" key="1">
    <citation type="submission" date="2013-03" db="EMBL/GenBank/DDBJ databases">
        <title>Salinisphaera hydrothermalis C41B8 Genome Sequencing.</title>
        <authorList>
            <person name="Li C."/>
            <person name="Lai Q."/>
            <person name="Shao Z."/>
        </authorList>
    </citation>
    <scope>NUCLEOTIDE SEQUENCE [LARGE SCALE GENOMIC DNA]</scope>
    <source>
        <strain evidence="4 5">C41B8</strain>
    </source>
</reference>
<dbReference type="InterPro" id="IPR000868">
    <property type="entry name" value="Isochorismatase-like_dom"/>
</dbReference>
<dbReference type="PATRIC" id="fig|1304275.5.peg.663"/>
<protein>
    <submittedName>
        <fullName evidence="4">Isochorismatase hydrolase</fullName>
    </submittedName>
</protein>
<evidence type="ECO:0000256" key="2">
    <source>
        <dbReference type="SAM" id="MobiDB-lite"/>
    </source>
</evidence>
<dbReference type="PANTHER" id="PTHR43540">
    <property type="entry name" value="PEROXYUREIDOACRYLATE/UREIDOACRYLATE AMIDOHYDROLASE-RELATED"/>
    <property type="match status" value="1"/>
</dbReference>
<feature type="domain" description="Isochorismatase-like" evidence="3">
    <location>
        <begin position="7"/>
        <end position="148"/>
    </location>
</feature>
<dbReference type="Gene3D" id="3.40.50.850">
    <property type="entry name" value="Isochorismatase-like"/>
    <property type="match status" value="1"/>
</dbReference>